<dbReference type="Gene3D" id="3.20.130.10">
    <property type="entry name" value="Fe-S hydro-lyase, tartrate dehydratase beta-type, catalytic domain"/>
    <property type="match status" value="1"/>
</dbReference>
<accession>A0A9D1Q2M5</accession>
<name>A0A9D1Q2M5_9FIRM</name>
<dbReference type="Proteomes" id="UP000823990">
    <property type="component" value="Unassembled WGS sequence"/>
</dbReference>
<dbReference type="Pfam" id="PF05683">
    <property type="entry name" value="Fumerase_C"/>
    <property type="match status" value="1"/>
</dbReference>
<dbReference type="InterPro" id="IPR036660">
    <property type="entry name" value="Fe-S_hydroAse_TtdB_cat_sf"/>
</dbReference>
<keyword evidence="2" id="KW-0456">Lyase</keyword>
<sequence>MKTISIDNSYDVTLLRAGDAVELTGVIYTARDAAHKRFVEAADEGLPLPIDIRGAAIYYAGPTPARSGEIIGSCGPTTSARMDDYAPRLLDMGLKIMIGKGKRSPAVIEAMKRNGAVYLIAVGGAAALIKSRITACEEVAYPDLGCEAVRRLTVSRLPLLVAIDSQGNNILV</sequence>
<dbReference type="GO" id="GO:0016836">
    <property type="term" value="F:hydro-lyase activity"/>
    <property type="evidence" value="ECO:0007669"/>
    <property type="project" value="InterPro"/>
</dbReference>
<comment type="similarity">
    <text evidence="1">Belongs to the class-I fumarase family.</text>
</comment>
<dbReference type="InterPro" id="IPR004647">
    <property type="entry name" value="Fe-S_hydro-lyase_TtdB-typ_cat"/>
</dbReference>
<dbReference type="AlphaFoldDB" id="A0A9D1Q2M5"/>
<reference evidence="4" key="2">
    <citation type="submission" date="2021-04" db="EMBL/GenBank/DDBJ databases">
        <authorList>
            <person name="Gilroy R."/>
        </authorList>
    </citation>
    <scope>NUCLEOTIDE SEQUENCE</scope>
    <source>
        <strain evidence="4">12435</strain>
    </source>
</reference>
<organism evidence="4 5">
    <name type="scientific">Candidatus Protoclostridium stercorigallinarum</name>
    <dbReference type="NCBI Taxonomy" id="2838741"/>
    <lineage>
        <taxon>Bacteria</taxon>
        <taxon>Bacillati</taxon>
        <taxon>Bacillota</taxon>
        <taxon>Clostridia</taxon>
        <taxon>Candidatus Protoclostridium</taxon>
    </lineage>
</organism>
<evidence type="ECO:0000313" key="5">
    <source>
        <dbReference type="Proteomes" id="UP000823990"/>
    </source>
</evidence>
<proteinExistence type="inferred from homology"/>
<reference evidence="4" key="1">
    <citation type="journal article" date="2021" name="PeerJ">
        <title>Extensive microbial diversity within the chicken gut microbiome revealed by metagenomics and culture.</title>
        <authorList>
            <person name="Gilroy R."/>
            <person name="Ravi A."/>
            <person name="Getino M."/>
            <person name="Pursley I."/>
            <person name="Horton D.L."/>
            <person name="Alikhan N.F."/>
            <person name="Baker D."/>
            <person name="Gharbi K."/>
            <person name="Hall N."/>
            <person name="Watson M."/>
            <person name="Adriaenssens E.M."/>
            <person name="Foster-Nyarko E."/>
            <person name="Jarju S."/>
            <person name="Secka A."/>
            <person name="Antonio M."/>
            <person name="Oren A."/>
            <person name="Chaudhuri R.R."/>
            <person name="La Ragione R."/>
            <person name="Hildebrand F."/>
            <person name="Pallen M.J."/>
        </authorList>
    </citation>
    <scope>NUCLEOTIDE SEQUENCE</scope>
    <source>
        <strain evidence="4">12435</strain>
    </source>
</reference>
<evidence type="ECO:0000256" key="1">
    <source>
        <dbReference type="ARBA" id="ARBA00008876"/>
    </source>
</evidence>
<protein>
    <submittedName>
        <fullName evidence="4">FumA C-terminus/TtdB family hydratase beta subunit</fullName>
    </submittedName>
</protein>
<evidence type="ECO:0000313" key="4">
    <source>
        <dbReference type="EMBL" id="HIW03043.1"/>
    </source>
</evidence>
<feature type="domain" description="Fe-S hydro-lyase tartrate dehydratase beta-type catalytic" evidence="3">
    <location>
        <begin position="10"/>
        <end position="170"/>
    </location>
</feature>
<evidence type="ECO:0000259" key="3">
    <source>
        <dbReference type="Pfam" id="PF05683"/>
    </source>
</evidence>
<dbReference type="PANTHER" id="PTHR43351">
    <property type="entry name" value="L(+)-TARTRATE DEHYDRATASE SUBUNIT BETA"/>
    <property type="match status" value="1"/>
</dbReference>
<dbReference type="NCBIfam" id="TIGR00723">
    <property type="entry name" value="ttdB_fumA_fumB"/>
    <property type="match status" value="1"/>
</dbReference>
<dbReference type="EMBL" id="DXHS01000118">
    <property type="protein sequence ID" value="HIW03043.1"/>
    <property type="molecule type" value="Genomic_DNA"/>
</dbReference>
<comment type="caution">
    <text evidence="4">The sequence shown here is derived from an EMBL/GenBank/DDBJ whole genome shotgun (WGS) entry which is preliminary data.</text>
</comment>
<gene>
    <name evidence="4" type="ORF">H9892_06860</name>
</gene>
<dbReference type="SUPFAM" id="SSF117457">
    <property type="entry name" value="FumA C-terminal domain-like"/>
    <property type="match status" value="1"/>
</dbReference>
<evidence type="ECO:0000256" key="2">
    <source>
        <dbReference type="ARBA" id="ARBA00023239"/>
    </source>
</evidence>
<dbReference type="PANTHER" id="PTHR43351:SF2">
    <property type="entry name" value="L(+)-TARTRATE DEHYDRATASE SUBUNIT BETA-RELATED"/>
    <property type="match status" value="1"/>
</dbReference>